<keyword evidence="6" id="KW-0460">Magnesium</keyword>
<evidence type="ECO:0000256" key="6">
    <source>
        <dbReference type="ARBA" id="ARBA00022842"/>
    </source>
</evidence>
<dbReference type="EC" id="3.6.1.56" evidence="11"/>
<dbReference type="Proteomes" id="UP000657075">
    <property type="component" value="Unassembled WGS sequence"/>
</dbReference>
<dbReference type="Pfam" id="PF00293">
    <property type="entry name" value="NUDIX"/>
    <property type="match status" value="1"/>
</dbReference>
<feature type="domain" description="Nudix hydrolase" evidence="22">
    <location>
        <begin position="5"/>
        <end position="134"/>
    </location>
</feature>
<dbReference type="InterPro" id="IPR015797">
    <property type="entry name" value="NUDIX_hydrolase-like_dom_sf"/>
</dbReference>
<dbReference type="PRINTS" id="PR01403">
    <property type="entry name" value="8OXTPHPHTASE"/>
</dbReference>
<keyword evidence="4" id="KW-0479">Metal-binding</keyword>
<evidence type="ECO:0000256" key="13">
    <source>
        <dbReference type="ARBA" id="ARBA00029673"/>
    </source>
</evidence>
<evidence type="ECO:0000256" key="18">
    <source>
        <dbReference type="ARBA" id="ARBA00048002"/>
    </source>
</evidence>
<evidence type="ECO:0000256" key="4">
    <source>
        <dbReference type="ARBA" id="ARBA00022723"/>
    </source>
</evidence>
<comment type="catalytic activity">
    <reaction evidence="20">
        <text>N(6)-methyl-dATP + H2O = N(6)-methyl-dAMP + diphosphate + H(+)</text>
        <dbReference type="Rhea" id="RHEA:67604"/>
        <dbReference type="ChEBI" id="CHEBI:15377"/>
        <dbReference type="ChEBI" id="CHEBI:15378"/>
        <dbReference type="ChEBI" id="CHEBI:33019"/>
        <dbReference type="ChEBI" id="CHEBI:169976"/>
        <dbReference type="ChEBI" id="CHEBI:172872"/>
    </reaction>
    <physiologicalReaction direction="left-to-right" evidence="20">
        <dbReference type="Rhea" id="RHEA:67605"/>
    </physiologicalReaction>
</comment>
<reference evidence="23" key="1">
    <citation type="journal article" date="2014" name="Int. J. Syst. Evol. Microbiol.">
        <title>Complete genome sequence of Corynebacterium casei LMG S-19264T (=DSM 44701T), isolated from a smear-ripened cheese.</title>
        <authorList>
            <consortium name="US DOE Joint Genome Institute (JGI-PGF)"/>
            <person name="Walter F."/>
            <person name="Albersmeier A."/>
            <person name="Kalinowski J."/>
            <person name="Ruckert C."/>
        </authorList>
    </citation>
    <scope>NUCLEOTIDE SEQUENCE</scope>
    <source>
        <strain evidence="23">JCM 11219</strain>
    </source>
</reference>
<dbReference type="InterPro" id="IPR000086">
    <property type="entry name" value="NUDIX_hydrolase_dom"/>
</dbReference>
<evidence type="ECO:0000256" key="9">
    <source>
        <dbReference type="ARBA" id="ARBA00024486"/>
    </source>
</evidence>
<comment type="catalytic activity">
    <reaction evidence="18">
        <text>N(6)-methyl-ATP + H2O = N(6)-methyl-AMP + diphosphate + H(+)</text>
        <dbReference type="Rhea" id="RHEA:67608"/>
        <dbReference type="ChEBI" id="CHEBI:15377"/>
        <dbReference type="ChEBI" id="CHEBI:15378"/>
        <dbReference type="ChEBI" id="CHEBI:33019"/>
        <dbReference type="ChEBI" id="CHEBI:144842"/>
        <dbReference type="ChEBI" id="CHEBI:172873"/>
    </reaction>
    <physiologicalReaction direction="left-to-right" evidence="18">
        <dbReference type="Rhea" id="RHEA:67609"/>
    </physiologicalReaction>
</comment>
<evidence type="ECO:0000256" key="17">
    <source>
        <dbReference type="ARBA" id="ARBA00032071"/>
    </source>
</evidence>
<comment type="catalytic activity">
    <reaction evidence="7">
        <text>8-oxo-dATP + H2O = 8-oxo-dAMP + diphosphate + H(+)</text>
        <dbReference type="Rhea" id="RHEA:65396"/>
        <dbReference type="ChEBI" id="CHEBI:15377"/>
        <dbReference type="ChEBI" id="CHEBI:15378"/>
        <dbReference type="ChEBI" id="CHEBI:33019"/>
        <dbReference type="ChEBI" id="CHEBI:71361"/>
        <dbReference type="ChEBI" id="CHEBI:172871"/>
    </reaction>
    <physiologicalReaction direction="left-to-right" evidence="7">
        <dbReference type="Rhea" id="RHEA:65397"/>
    </physiologicalReaction>
</comment>
<evidence type="ECO:0000256" key="3">
    <source>
        <dbReference type="ARBA" id="ARBA00011245"/>
    </source>
</evidence>
<comment type="similarity">
    <text evidence="2">Belongs to the Nudix hydrolase family.</text>
</comment>
<sequence>MNWVMIFIETLVYVVRDGRVLLIRKKRGLGAGYYNGVGGKVEEGEDVVSAAVRECREEVGITPKNLEWMGLLEFWNYEDGRVESVHFVHVFLAREFDGVPRESDEAEPIWFGINEVPYSNMWSDDVMWLPKVLSGRRIYARFNFDHWKLMGGQVFELVKGA</sequence>
<dbReference type="GO" id="GO:0042262">
    <property type="term" value="P:DNA protection"/>
    <property type="evidence" value="ECO:0007669"/>
    <property type="project" value="InterPro"/>
</dbReference>
<dbReference type="PROSITE" id="PS51462">
    <property type="entry name" value="NUDIX"/>
    <property type="match status" value="1"/>
</dbReference>
<dbReference type="CDD" id="cd03427">
    <property type="entry name" value="NUDIX_MTH1_Nudt1"/>
    <property type="match status" value="1"/>
</dbReference>
<comment type="catalytic activity">
    <reaction evidence="19">
        <text>O(6)-methyl-dGTP + H2O = O(6)-methyl-dGMP + diphosphate + H(+)</text>
        <dbReference type="Rhea" id="RHEA:67600"/>
        <dbReference type="ChEBI" id="CHEBI:15377"/>
        <dbReference type="ChEBI" id="CHEBI:15378"/>
        <dbReference type="ChEBI" id="CHEBI:33019"/>
        <dbReference type="ChEBI" id="CHEBI:169974"/>
        <dbReference type="ChEBI" id="CHEBI:169975"/>
    </reaction>
    <physiologicalReaction direction="left-to-right" evidence="19">
        <dbReference type="Rhea" id="RHEA:67601"/>
    </physiologicalReaction>
</comment>
<evidence type="ECO:0000256" key="14">
    <source>
        <dbReference type="ARBA" id="ARBA00030634"/>
    </source>
</evidence>
<dbReference type="GO" id="GO:0046872">
    <property type="term" value="F:metal ion binding"/>
    <property type="evidence" value="ECO:0007669"/>
    <property type="project" value="UniProtKB-KW"/>
</dbReference>
<dbReference type="Gene3D" id="3.90.79.10">
    <property type="entry name" value="Nucleoside Triphosphate Pyrophosphohydrolase"/>
    <property type="match status" value="1"/>
</dbReference>
<proteinExistence type="inferred from homology"/>
<evidence type="ECO:0000313" key="23">
    <source>
        <dbReference type="EMBL" id="GGI80318.1"/>
    </source>
</evidence>
<evidence type="ECO:0000313" key="24">
    <source>
        <dbReference type="Proteomes" id="UP000657075"/>
    </source>
</evidence>
<comment type="catalytic activity">
    <reaction evidence="9">
        <text>8-oxo-dGTP + H2O = 8-oxo-dGMP + diphosphate + H(+)</text>
        <dbReference type="Rhea" id="RHEA:31575"/>
        <dbReference type="ChEBI" id="CHEBI:15377"/>
        <dbReference type="ChEBI" id="CHEBI:15378"/>
        <dbReference type="ChEBI" id="CHEBI:33019"/>
        <dbReference type="ChEBI" id="CHEBI:63224"/>
        <dbReference type="ChEBI" id="CHEBI:77896"/>
    </reaction>
    <physiologicalReaction direction="left-to-right" evidence="9">
        <dbReference type="Rhea" id="RHEA:31576"/>
    </physiologicalReaction>
</comment>
<evidence type="ECO:0000256" key="21">
    <source>
        <dbReference type="ARBA" id="ARBA00053094"/>
    </source>
</evidence>
<comment type="caution">
    <text evidence="23">The sequence shown here is derived from an EMBL/GenBank/DDBJ whole genome shotgun (WGS) entry which is preliminary data.</text>
</comment>
<comment type="catalytic activity">
    <reaction evidence="8">
        <text>2-oxo-dATP + H2O = 2-oxo-dAMP + diphosphate + H(+)</text>
        <dbReference type="Rhea" id="RHEA:31583"/>
        <dbReference type="ChEBI" id="CHEBI:15377"/>
        <dbReference type="ChEBI" id="CHEBI:15378"/>
        <dbReference type="ChEBI" id="CHEBI:33019"/>
        <dbReference type="ChEBI" id="CHEBI:63212"/>
        <dbReference type="ChEBI" id="CHEBI:77897"/>
        <dbReference type="EC" id="3.6.1.56"/>
    </reaction>
    <physiologicalReaction direction="left-to-right" evidence="8">
        <dbReference type="Rhea" id="RHEA:31584"/>
    </physiologicalReaction>
</comment>
<dbReference type="EMBL" id="BMNM01000006">
    <property type="protein sequence ID" value="GGI80318.1"/>
    <property type="molecule type" value="Genomic_DNA"/>
</dbReference>
<dbReference type="AlphaFoldDB" id="A0A830E459"/>
<evidence type="ECO:0000256" key="12">
    <source>
        <dbReference type="ARBA" id="ARBA00026218"/>
    </source>
</evidence>
<evidence type="ECO:0000256" key="10">
    <source>
        <dbReference type="ARBA" id="ARBA00024596"/>
    </source>
</evidence>
<accession>A0A830E459</accession>
<comment type="function">
    <text evidence="21">Oxidized purine nucleoside triphosphate hydrolase which is a prominent sanitizer of the oxidized nucleotide pool. Catalyzes the hydrolysis of 2-oxo-dATP (2-hydroxy-dATP) into 2-oxo-dAMP. Also has a significant hydrolase activity toward 2-oxo-ATP, 8-oxo-dGTP and 8-oxo-dATP. Through the hydrolysis of oxidized purine nucleoside triphosphates, prevents their incorporation into DNA and the subsequent transversions A:T to C:G and G:C to T:A. Also catalyzes the hydrolysis of methylated purine nucleoside triphosphate preventing their integration into DNA. Through this antimutagenic activity protects cells from oxidative stress.</text>
</comment>
<comment type="cofactor">
    <cofactor evidence="1">
        <name>Mg(2+)</name>
        <dbReference type="ChEBI" id="CHEBI:18420"/>
    </cofactor>
</comment>
<evidence type="ECO:0000256" key="15">
    <source>
        <dbReference type="ARBA" id="ARBA00030682"/>
    </source>
</evidence>
<organism evidence="23 24">
    <name type="scientific">Vulcanisaeta souniana JCM 11219</name>
    <dbReference type="NCBI Taxonomy" id="1293586"/>
    <lineage>
        <taxon>Archaea</taxon>
        <taxon>Thermoproteota</taxon>
        <taxon>Thermoprotei</taxon>
        <taxon>Thermoproteales</taxon>
        <taxon>Thermoproteaceae</taxon>
        <taxon>Vulcanisaeta</taxon>
    </lineage>
</organism>
<keyword evidence="5" id="KW-0378">Hydrolase</keyword>
<dbReference type="InterPro" id="IPR003563">
    <property type="entry name" value="8ODP"/>
</dbReference>
<protein>
    <recommendedName>
        <fullName evidence="12">Oxidized purine nucleoside triphosphate hydrolase</fullName>
        <ecNumber evidence="11">3.6.1.56</ecNumber>
    </recommendedName>
    <alternativeName>
        <fullName evidence="16">2-hydroxy-dATP diphosphatase</fullName>
    </alternativeName>
    <alternativeName>
        <fullName evidence="15">7,8-dihydro-8-oxoguanine triphosphatase</fullName>
    </alternativeName>
    <alternativeName>
        <fullName evidence="14">8-oxo-dGTPase</fullName>
    </alternativeName>
    <alternativeName>
        <fullName evidence="17">Methylated purine nucleoside triphosphate hydrolase</fullName>
    </alternativeName>
    <alternativeName>
        <fullName evidence="13">Nucleoside diphosphate-linked moiety X motif 1</fullName>
    </alternativeName>
</protein>
<evidence type="ECO:0000256" key="7">
    <source>
        <dbReference type="ARBA" id="ARBA00024448"/>
    </source>
</evidence>
<reference evidence="23" key="2">
    <citation type="submission" date="2020-09" db="EMBL/GenBank/DDBJ databases">
        <authorList>
            <person name="Sun Q."/>
            <person name="Ohkuma M."/>
        </authorList>
    </citation>
    <scope>NUCLEOTIDE SEQUENCE</scope>
    <source>
        <strain evidence="23">JCM 11219</strain>
    </source>
</reference>
<evidence type="ECO:0000256" key="20">
    <source>
        <dbReference type="ARBA" id="ARBA00049032"/>
    </source>
</evidence>
<name>A0A830E459_9CREN</name>
<evidence type="ECO:0000256" key="19">
    <source>
        <dbReference type="ARBA" id="ARBA00048894"/>
    </source>
</evidence>
<evidence type="ECO:0000256" key="2">
    <source>
        <dbReference type="ARBA" id="ARBA00005582"/>
    </source>
</evidence>
<evidence type="ECO:0000256" key="11">
    <source>
        <dbReference type="ARBA" id="ARBA00026103"/>
    </source>
</evidence>
<dbReference type="SUPFAM" id="SSF55811">
    <property type="entry name" value="Nudix"/>
    <property type="match status" value="1"/>
</dbReference>
<comment type="catalytic activity">
    <reaction evidence="10">
        <text>2-oxo-ATP + H2O = 2-oxo-AMP + diphosphate + H(+)</text>
        <dbReference type="Rhea" id="RHEA:67392"/>
        <dbReference type="ChEBI" id="CHEBI:15377"/>
        <dbReference type="ChEBI" id="CHEBI:15378"/>
        <dbReference type="ChEBI" id="CHEBI:33019"/>
        <dbReference type="ChEBI" id="CHEBI:71395"/>
        <dbReference type="ChEBI" id="CHEBI:172878"/>
    </reaction>
    <physiologicalReaction direction="left-to-right" evidence="10">
        <dbReference type="Rhea" id="RHEA:67393"/>
    </physiologicalReaction>
</comment>
<dbReference type="PANTHER" id="PTHR43758:SF2">
    <property type="entry name" value="OXIDIZED PURINE NUCLEOSIDE TRIPHOSPHATE HYDROLASE"/>
    <property type="match status" value="1"/>
</dbReference>
<dbReference type="GO" id="GO:0008828">
    <property type="term" value="F:dATP diphosphatase activity"/>
    <property type="evidence" value="ECO:0007669"/>
    <property type="project" value="UniProtKB-EC"/>
</dbReference>
<evidence type="ECO:0000256" key="1">
    <source>
        <dbReference type="ARBA" id="ARBA00001946"/>
    </source>
</evidence>
<evidence type="ECO:0000256" key="5">
    <source>
        <dbReference type="ARBA" id="ARBA00022801"/>
    </source>
</evidence>
<evidence type="ECO:0000256" key="16">
    <source>
        <dbReference type="ARBA" id="ARBA00031927"/>
    </source>
</evidence>
<comment type="subunit">
    <text evidence="3">Monomer.</text>
</comment>
<dbReference type="GO" id="GO:0008413">
    <property type="term" value="F:8-oxo-7,8-dihydroguanosine triphosphate pyrophosphatase activity"/>
    <property type="evidence" value="ECO:0007669"/>
    <property type="project" value="InterPro"/>
</dbReference>
<gene>
    <name evidence="23" type="ORF">GCM10007112_16460</name>
</gene>
<evidence type="ECO:0000256" key="8">
    <source>
        <dbReference type="ARBA" id="ARBA00024459"/>
    </source>
</evidence>
<evidence type="ECO:0000259" key="22">
    <source>
        <dbReference type="PROSITE" id="PS51462"/>
    </source>
</evidence>
<dbReference type="PANTHER" id="PTHR43758">
    <property type="entry name" value="7,8-DIHYDRO-8-OXOGUANINE TRIPHOSPHATASE"/>
    <property type="match status" value="1"/>
</dbReference>
<dbReference type="GO" id="GO:0005737">
    <property type="term" value="C:cytoplasm"/>
    <property type="evidence" value="ECO:0007669"/>
    <property type="project" value="TreeGrafter"/>
</dbReference>